<reference evidence="2 3" key="1">
    <citation type="submission" date="2024-07" db="EMBL/GenBank/DDBJ databases">
        <title>Chromosome-level genome assembly of the water stick insect Ranatra chinensis (Heteroptera: Nepidae).</title>
        <authorList>
            <person name="Liu X."/>
        </authorList>
    </citation>
    <scope>NUCLEOTIDE SEQUENCE [LARGE SCALE GENOMIC DNA]</scope>
    <source>
        <strain evidence="2">Cailab_2021Rc</strain>
        <tissue evidence="2">Muscle</tissue>
    </source>
</reference>
<evidence type="ECO:0000313" key="2">
    <source>
        <dbReference type="EMBL" id="KAL1114892.1"/>
    </source>
</evidence>
<dbReference type="Gene3D" id="3.10.10.10">
    <property type="entry name" value="HIV Type 1 Reverse Transcriptase, subunit A, domain 1"/>
    <property type="match status" value="1"/>
</dbReference>
<dbReference type="Proteomes" id="UP001558652">
    <property type="component" value="Unassembled WGS sequence"/>
</dbReference>
<dbReference type="InterPro" id="IPR043502">
    <property type="entry name" value="DNA/RNA_pol_sf"/>
</dbReference>
<dbReference type="AlphaFoldDB" id="A0ABD0XUC1"/>
<sequence length="274" mass="30750">MAISRNRFRPMISNQETTDHVGCTGENTAHRNPCPTGEQQSTAVVAPPNMSVEAASTVGKSNDKNREKKEKGVNFMRRLTSMKKSKSPPPVSYSMDNPVFEDTSSVMSQAVHVSKAKPEKYETAYRSRHKTTPGQAGHLNSGTADKARSKKNTAIQVYVPTVEDDEEECGRFYEQLLSTLMKGKVDVIREEPRSLLDSTDNSKGYRGLLYTRGIIQKSVSPFCSPLWMVLKSPDAHRNPCHWVLMDYKELNKCTGPEKYPFPRREDMLGRMNGA</sequence>
<accession>A0ABD0XUC1</accession>
<dbReference type="InterPro" id="IPR043128">
    <property type="entry name" value="Rev_trsase/Diguanyl_cyclase"/>
</dbReference>
<name>A0ABD0XUC1_9HEMI</name>
<gene>
    <name evidence="2" type="ORF">AAG570_007716</name>
</gene>
<feature type="region of interest" description="Disordered" evidence="1">
    <location>
        <begin position="125"/>
        <end position="148"/>
    </location>
</feature>
<evidence type="ECO:0000256" key="1">
    <source>
        <dbReference type="SAM" id="MobiDB-lite"/>
    </source>
</evidence>
<dbReference type="SUPFAM" id="SSF56672">
    <property type="entry name" value="DNA/RNA polymerases"/>
    <property type="match status" value="1"/>
</dbReference>
<dbReference type="EMBL" id="JBFDAA010000021">
    <property type="protein sequence ID" value="KAL1114892.1"/>
    <property type="molecule type" value="Genomic_DNA"/>
</dbReference>
<keyword evidence="3" id="KW-1185">Reference proteome</keyword>
<proteinExistence type="predicted"/>
<evidence type="ECO:0000313" key="3">
    <source>
        <dbReference type="Proteomes" id="UP001558652"/>
    </source>
</evidence>
<organism evidence="2 3">
    <name type="scientific">Ranatra chinensis</name>
    <dbReference type="NCBI Taxonomy" id="642074"/>
    <lineage>
        <taxon>Eukaryota</taxon>
        <taxon>Metazoa</taxon>
        <taxon>Ecdysozoa</taxon>
        <taxon>Arthropoda</taxon>
        <taxon>Hexapoda</taxon>
        <taxon>Insecta</taxon>
        <taxon>Pterygota</taxon>
        <taxon>Neoptera</taxon>
        <taxon>Paraneoptera</taxon>
        <taxon>Hemiptera</taxon>
        <taxon>Heteroptera</taxon>
        <taxon>Panheteroptera</taxon>
        <taxon>Nepomorpha</taxon>
        <taxon>Nepidae</taxon>
        <taxon>Ranatrinae</taxon>
        <taxon>Ranatra</taxon>
    </lineage>
</organism>
<feature type="compositionally biased region" description="Polar residues" evidence="1">
    <location>
        <begin position="132"/>
        <end position="143"/>
    </location>
</feature>
<dbReference type="Gene3D" id="3.30.70.270">
    <property type="match status" value="1"/>
</dbReference>
<dbReference type="GO" id="GO:0071897">
    <property type="term" value="P:DNA biosynthetic process"/>
    <property type="evidence" value="ECO:0007669"/>
    <property type="project" value="UniProtKB-ARBA"/>
</dbReference>
<protein>
    <submittedName>
        <fullName evidence="2">Uncharacterized protein</fullName>
    </submittedName>
</protein>
<comment type="caution">
    <text evidence="2">The sequence shown here is derived from an EMBL/GenBank/DDBJ whole genome shotgun (WGS) entry which is preliminary data.</text>
</comment>